<name>A0A5J9US80_9POAL</name>
<evidence type="ECO:0000313" key="2">
    <source>
        <dbReference type="EMBL" id="TVU26141.1"/>
    </source>
</evidence>
<feature type="transmembrane region" description="Helical" evidence="1">
    <location>
        <begin position="54"/>
        <end position="77"/>
    </location>
</feature>
<feature type="transmembrane region" description="Helical" evidence="1">
    <location>
        <begin position="150"/>
        <end position="173"/>
    </location>
</feature>
<dbReference type="AlphaFoldDB" id="A0A5J9US80"/>
<evidence type="ECO:0000256" key="1">
    <source>
        <dbReference type="SAM" id="Phobius"/>
    </source>
</evidence>
<feature type="non-terminal residue" evidence="2">
    <location>
        <position position="1"/>
    </location>
</feature>
<sequence length="245" mass="26684">MFVATAYSAAASGRALADRRQCAGTERSADAAALSTPCYRSREEHKYDRGEVRAFNFVAVFLVATIFFVMLLDAWLGPEKRTPPGKGNLGMLVFFTGPGLLVTRMLLLHGRPFNPAIPESCWLAIVAGVLGWVVIAILLGVFFGEVAVLVFLWIVVMGLAGLLGYGQGVCACVTNSSWQSKGANLVRHRTPPACSSDATERTPVVLIYSLQTTRCLDEAWLSHSSHVLSRLAHLSTTGKREFFQY</sequence>
<reference evidence="2 3" key="1">
    <citation type="journal article" date="2019" name="Sci. Rep.">
        <title>A high-quality genome of Eragrostis curvula grass provides insights into Poaceae evolution and supports new strategies to enhance forage quality.</title>
        <authorList>
            <person name="Carballo J."/>
            <person name="Santos B.A.C.M."/>
            <person name="Zappacosta D."/>
            <person name="Garbus I."/>
            <person name="Selva J.P."/>
            <person name="Gallo C.A."/>
            <person name="Diaz A."/>
            <person name="Albertini E."/>
            <person name="Caccamo M."/>
            <person name="Echenique V."/>
        </authorList>
    </citation>
    <scope>NUCLEOTIDE SEQUENCE [LARGE SCALE GENOMIC DNA]</scope>
    <source>
        <strain evidence="3">cv. Victoria</strain>
        <tissue evidence="2">Leaf</tissue>
    </source>
</reference>
<dbReference type="OrthoDB" id="693095at2759"/>
<proteinExistence type="predicted"/>
<keyword evidence="1" id="KW-0472">Membrane</keyword>
<organism evidence="2 3">
    <name type="scientific">Eragrostis curvula</name>
    <name type="common">weeping love grass</name>
    <dbReference type="NCBI Taxonomy" id="38414"/>
    <lineage>
        <taxon>Eukaryota</taxon>
        <taxon>Viridiplantae</taxon>
        <taxon>Streptophyta</taxon>
        <taxon>Embryophyta</taxon>
        <taxon>Tracheophyta</taxon>
        <taxon>Spermatophyta</taxon>
        <taxon>Magnoliopsida</taxon>
        <taxon>Liliopsida</taxon>
        <taxon>Poales</taxon>
        <taxon>Poaceae</taxon>
        <taxon>PACMAD clade</taxon>
        <taxon>Chloridoideae</taxon>
        <taxon>Eragrostideae</taxon>
        <taxon>Eragrostidinae</taxon>
        <taxon>Eragrostis</taxon>
    </lineage>
</organism>
<comment type="caution">
    <text evidence="2">The sequence shown here is derived from an EMBL/GenBank/DDBJ whole genome shotgun (WGS) entry which is preliminary data.</text>
</comment>
<keyword evidence="1" id="KW-1133">Transmembrane helix</keyword>
<feature type="transmembrane region" description="Helical" evidence="1">
    <location>
        <begin position="89"/>
        <end position="108"/>
    </location>
</feature>
<gene>
    <name evidence="2" type="ORF">EJB05_28677</name>
</gene>
<evidence type="ECO:0000313" key="3">
    <source>
        <dbReference type="Proteomes" id="UP000324897"/>
    </source>
</evidence>
<keyword evidence="3" id="KW-1185">Reference proteome</keyword>
<protein>
    <submittedName>
        <fullName evidence="2">Uncharacterized protein</fullName>
    </submittedName>
</protein>
<dbReference type="EMBL" id="RWGY01000013">
    <property type="protein sequence ID" value="TVU26141.1"/>
    <property type="molecule type" value="Genomic_DNA"/>
</dbReference>
<keyword evidence="1" id="KW-0812">Transmembrane</keyword>
<dbReference type="Gramene" id="TVU26141">
    <property type="protein sequence ID" value="TVU26141"/>
    <property type="gene ID" value="EJB05_28677"/>
</dbReference>
<dbReference type="Proteomes" id="UP000324897">
    <property type="component" value="Chromosome 2"/>
</dbReference>
<accession>A0A5J9US80</accession>
<feature type="transmembrane region" description="Helical" evidence="1">
    <location>
        <begin position="120"/>
        <end position="144"/>
    </location>
</feature>